<dbReference type="RefSeq" id="WP_183775588.1">
    <property type="nucleotide sequence ID" value="NZ_CAWVEG010000023.1"/>
</dbReference>
<keyword evidence="2" id="KW-1185">Reference proteome</keyword>
<dbReference type="AlphaFoldDB" id="A0A7W8HC68"/>
<sequence length="79" mass="9331">MRIFDKEQKLIKIICNQCGTSEDVDGGLMKKEFVSVEKEWGYFSDKDTQIHRFDLCEACYDRLVAGFCYPVELERRLEL</sequence>
<dbReference type="EMBL" id="JACHFW010000013">
    <property type="protein sequence ID" value="MBB5265605.1"/>
    <property type="molecule type" value="Genomic_DNA"/>
</dbReference>
<dbReference type="Proteomes" id="UP000543642">
    <property type="component" value="Unassembled WGS sequence"/>
</dbReference>
<keyword evidence="1" id="KW-0808">Transferase</keyword>
<comment type="caution">
    <text evidence="1">The sequence shown here is derived from an EMBL/GenBank/DDBJ whole genome shotgun (WGS) entry which is preliminary data.</text>
</comment>
<reference evidence="1 2" key="1">
    <citation type="submission" date="2020-08" db="EMBL/GenBank/DDBJ databases">
        <title>Genomic Encyclopedia of Type Strains, Phase IV (KMG-IV): sequencing the most valuable type-strain genomes for metagenomic binning, comparative biology and taxonomic classification.</title>
        <authorList>
            <person name="Goeker M."/>
        </authorList>
    </citation>
    <scope>NUCLEOTIDE SEQUENCE [LARGE SCALE GENOMIC DNA]</scope>
    <source>
        <strain evidence="1 2">DSM 106146</strain>
    </source>
</reference>
<keyword evidence="1" id="KW-0012">Acyltransferase</keyword>
<evidence type="ECO:0000313" key="2">
    <source>
        <dbReference type="Proteomes" id="UP000543642"/>
    </source>
</evidence>
<accession>A0A7W8HC68</accession>
<dbReference type="GO" id="GO:0008999">
    <property type="term" value="F:protein-N-terminal-alanine acetyltransferase activity"/>
    <property type="evidence" value="ECO:0007669"/>
    <property type="project" value="UniProtKB-EC"/>
</dbReference>
<evidence type="ECO:0000313" key="1">
    <source>
        <dbReference type="EMBL" id="MBB5265605.1"/>
    </source>
</evidence>
<protein>
    <submittedName>
        <fullName evidence="1">Ribosomal-protein-alanine N-acetyltransferase</fullName>
        <ecNumber evidence="1">2.3.1.267</ecNumber>
    </submittedName>
</protein>
<organism evidence="1 2">
    <name type="scientific">Catenibacillus scindens</name>
    <dbReference type="NCBI Taxonomy" id="673271"/>
    <lineage>
        <taxon>Bacteria</taxon>
        <taxon>Bacillati</taxon>
        <taxon>Bacillota</taxon>
        <taxon>Clostridia</taxon>
        <taxon>Lachnospirales</taxon>
        <taxon>Lachnospiraceae</taxon>
        <taxon>Catenibacillus</taxon>
    </lineage>
</organism>
<name>A0A7W8HC68_9FIRM</name>
<proteinExistence type="predicted"/>
<gene>
    <name evidence="1" type="ORF">HNP82_002752</name>
</gene>
<dbReference type="EC" id="2.3.1.267" evidence="1"/>